<organism evidence="2 3">
    <name type="scientific">Corynebacterium timonense</name>
    <dbReference type="NCBI Taxonomy" id="441500"/>
    <lineage>
        <taxon>Bacteria</taxon>
        <taxon>Bacillati</taxon>
        <taxon>Actinomycetota</taxon>
        <taxon>Actinomycetes</taxon>
        <taxon>Mycobacteriales</taxon>
        <taxon>Corynebacteriaceae</taxon>
        <taxon>Corynebacterium</taxon>
    </lineage>
</organism>
<dbReference type="Proteomes" id="UP000182237">
    <property type="component" value="Chromosome I"/>
</dbReference>
<feature type="transmembrane region" description="Helical" evidence="1">
    <location>
        <begin position="37"/>
        <end position="65"/>
    </location>
</feature>
<accession>A0A1H1L933</accession>
<dbReference type="AlphaFoldDB" id="A0A1H1L933"/>
<sequence length="89" mass="10101">MSKSLTALLAAVCGIALQMIREWVAHDRTPAETFSDWAWAVDFIIFAVIGFVAFYVAFRIAYYVFIRDRQLDQLLEKEKAEAGTTSHTP</sequence>
<name>A0A1H1L933_9CORY</name>
<evidence type="ECO:0000313" key="3">
    <source>
        <dbReference type="Proteomes" id="UP000182237"/>
    </source>
</evidence>
<keyword evidence="1" id="KW-0472">Membrane</keyword>
<proteinExistence type="predicted"/>
<protein>
    <submittedName>
        <fullName evidence="2">Uncharacterized protein</fullName>
    </submittedName>
</protein>
<keyword evidence="1" id="KW-0812">Transmembrane</keyword>
<dbReference type="EMBL" id="LT629765">
    <property type="protein sequence ID" value="SDR71104.1"/>
    <property type="molecule type" value="Genomic_DNA"/>
</dbReference>
<evidence type="ECO:0000256" key="1">
    <source>
        <dbReference type="SAM" id="Phobius"/>
    </source>
</evidence>
<keyword evidence="3" id="KW-1185">Reference proteome</keyword>
<reference evidence="2 3" key="1">
    <citation type="submission" date="2016-10" db="EMBL/GenBank/DDBJ databases">
        <authorList>
            <person name="de Groot N.N."/>
        </authorList>
    </citation>
    <scope>NUCLEOTIDE SEQUENCE [LARGE SCALE GENOMIC DNA]</scope>
    <source>
        <strain evidence="2 3">DSM 45434</strain>
    </source>
</reference>
<evidence type="ECO:0000313" key="2">
    <source>
        <dbReference type="EMBL" id="SDR71104.1"/>
    </source>
</evidence>
<keyword evidence="1" id="KW-1133">Transmembrane helix</keyword>
<gene>
    <name evidence="2" type="ORF">SAMN04488539_0118</name>
</gene>
<dbReference type="RefSeq" id="WP_019195085.1">
    <property type="nucleotide sequence ID" value="NZ_LT629765.1"/>
</dbReference>